<evidence type="ECO:0000313" key="2">
    <source>
        <dbReference type="Proteomes" id="UP001066276"/>
    </source>
</evidence>
<sequence length="126" mass="14481">MWELVNGRLTDIMAVLHDRVAHQALVRKLLSGPRPLPINVRILNHMDRDVIFRFACSQDKNDKIVYQAATIMIVPDYTRLVLQCGQNSDRLLTRETATGVLPFRGIRIPWTRPMELPIGALYHHCP</sequence>
<accession>A0AAV7RYG7</accession>
<evidence type="ECO:0000313" key="1">
    <source>
        <dbReference type="EMBL" id="KAJ1156716.1"/>
    </source>
</evidence>
<keyword evidence="2" id="KW-1185">Reference proteome</keyword>
<comment type="caution">
    <text evidence="1">The sequence shown here is derived from an EMBL/GenBank/DDBJ whole genome shotgun (WGS) entry which is preliminary data.</text>
</comment>
<name>A0AAV7RYG7_PLEWA</name>
<protein>
    <submittedName>
        <fullName evidence="1">Uncharacterized protein</fullName>
    </submittedName>
</protein>
<organism evidence="1 2">
    <name type="scientific">Pleurodeles waltl</name>
    <name type="common">Iberian ribbed newt</name>
    <dbReference type="NCBI Taxonomy" id="8319"/>
    <lineage>
        <taxon>Eukaryota</taxon>
        <taxon>Metazoa</taxon>
        <taxon>Chordata</taxon>
        <taxon>Craniata</taxon>
        <taxon>Vertebrata</taxon>
        <taxon>Euteleostomi</taxon>
        <taxon>Amphibia</taxon>
        <taxon>Batrachia</taxon>
        <taxon>Caudata</taxon>
        <taxon>Salamandroidea</taxon>
        <taxon>Salamandridae</taxon>
        <taxon>Pleurodelinae</taxon>
        <taxon>Pleurodeles</taxon>
    </lineage>
</organism>
<proteinExistence type="predicted"/>
<dbReference type="EMBL" id="JANPWB010000009">
    <property type="protein sequence ID" value="KAJ1156716.1"/>
    <property type="molecule type" value="Genomic_DNA"/>
</dbReference>
<reference evidence="1" key="1">
    <citation type="journal article" date="2022" name="bioRxiv">
        <title>Sequencing and chromosome-scale assembly of the giantPleurodeles waltlgenome.</title>
        <authorList>
            <person name="Brown T."/>
            <person name="Elewa A."/>
            <person name="Iarovenko S."/>
            <person name="Subramanian E."/>
            <person name="Araus A.J."/>
            <person name="Petzold A."/>
            <person name="Susuki M."/>
            <person name="Suzuki K.-i.T."/>
            <person name="Hayashi T."/>
            <person name="Toyoda A."/>
            <person name="Oliveira C."/>
            <person name="Osipova E."/>
            <person name="Leigh N.D."/>
            <person name="Simon A."/>
            <person name="Yun M.H."/>
        </authorList>
    </citation>
    <scope>NUCLEOTIDE SEQUENCE</scope>
    <source>
        <strain evidence="1">20211129_DDA</strain>
        <tissue evidence="1">Liver</tissue>
    </source>
</reference>
<dbReference type="Proteomes" id="UP001066276">
    <property type="component" value="Chromosome 5"/>
</dbReference>
<gene>
    <name evidence="1" type="ORF">NDU88_009434</name>
</gene>
<dbReference type="AlphaFoldDB" id="A0AAV7RYG7"/>